<proteinExistence type="predicted"/>
<protein>
    <submittedName>
        <fullName evidence="1">Uncharacterized protein</fullName>
    </submittedName>
</protein>
<comment type="caution">
    <text evidence="1">The sequence shown here is derived from an EMBL/GenBank/DDBJ whole genome shotgun (WGS) entry which is preliminary data.</text>
</comment>
<evidence type="ECO:0000313" key="1">
    <source>
        <dbReference type="EMBL" id="GAG24803.1"/>
    </source>
</evidence>
<accession>X0WJV8</accession>
<organism evidence="1">
    <name type="scientific">marine sediment metagenome</name>
    <dbReference type="NCBI Taxonomy" id="412755"/>
    <lineage>
        <taxon>unclassified sequences</taxon>
        <taxon>metagenomes</taxon>
        <taxon>ecological metagenomes</taxon>
    </lineage>
</organism>
<gene>
    <name evidence="1" type="ORF">S01H1_49758</name>
</gene>
<dbReference type="AlphaFoldDB" id="X0WJV8"/>
<sequence length="161" mass="18169">IGISLFESQLVFEDEFMNAYGSRWVAYFFQAESNHTIEKVALYLNKEDAPGIITVAIYPNEGSGNFKPVIGGGALTSGTTDGDTLPSEIETPEWREIEVIPYSLVSGTWYSIVLTATLGYKVNWYGTNENVRPDQWRHFSIDNGVNWYAGQFDLTYKIYGR</sequence>
<reference evidence="1" key="1">
    <citation type="journal article" date="2014" name="Front. Microbiol.">
        <title>High frequency of phylogenetically diverse reductive dehalogenase-homologous genes in deep subseafloor sedimentary metagenomes.</title>
        <authorList>
            <person name="Kawai M."/>
            <person name="Futagami T."/>
            <person name="Toyoda A."/>
            <person name="Takaki Y."/>
            <person name="Nishi S."/>
            <person name="Hori S."/>
            <person name="Arai W."/>
            <person name="Tsubouchi T."/>
            <person name="Morono Y."/>
            <person name="Uchiyama I."/>
            <person name="Ito T."/>
            <person name="Fujiyama A."/>
            <person name="Inagaki F."/>
            <person name="Takami H."/>
        </authorList>
    </citation>
    <scope>NUCLEOTIDE SEQUENCE</scope>
    <source>
        <strain evidence="1">Expedition CK06-06</strain>
    </source>
</reference>
<dbReference type="EMBL" id="BARS01032026">
    <property type="protein sequence ID" value="GAG24803.1"/>
    <property type="molecule type" value="Genomic_DNA"/>
</dbReference>
<name>X0WJV8_9ZZZZ</name>
<feature type="non-terminal residue" evidence="1">
    <location>
        <position position="1"/>
    </location>
</feature>